<dbReference type="Proteomes" id="UP001501427">
    <property type="component" value="Unassembled WGS sequence"/>
</dbReference>
<evidence type="ECO:0000313" key="3">
    <source>
        <dbReference type="Proteomes" id="UP001501427"/>
    </source>
</evidence>
<protein>
    <submittedName>
        <fullName evidence="2">Uncharacterized protein</fullName>
    </submittedName>
</protein>
<name>A0ABP3PBQ2_9ACTN</name>
<accession>A0ABP3PBQ2</accession>
<reference evidence="3" key="1">
    <citation type="journal article" date="2019" name="Int. J. Syst. Evol. Microbiol.">
        <title>The Global Catalogue of Microorganisms (GCM) 10K type strain sequencing project: providing services to taxonomists for standard genome sequencing and annotation.</title>
        <authorList>
            <consortium name="The Broad Institute Genomics Platform"/>
            <consortium name="The Broad Institute Genome Sequencing Center for Infectious Disease"/>
            <person name="Wu L."/>
            <person name="Ma J."/>
        </authorList>
    </citation>
    <scope>NUCLEOTIDE SEQUENCE [LARGE SCALE GENOMIC DNA]</scope>
    <source>
        <strain evidence="3">JCM 10667</strain>
    </source>
</reference>
<feature type="compositionally biased region" description="Polar residues" evidence="1">
    <location>
        <begin position="63"/>
        <end position="81"/>
    </location>
</feature>
<comment type="caution">
    <text evidence="2">The sequence shown here is derived from an EMBL/GenBank/DDBJ whole genome shotgun (WGS) entry which is preliminary data.</text>
</comment>
<gene>
    <name evidence="2" type="ORF">GCM10009546_24660</name>
</gene>
<dbReference type="EMBL" id="BAAAHD010000023">
    <property type="protein sequence ID" value="GAA0561586.1"/>
    <property type="molecule type" value="Genomic_DNA"/>
</dbReference>
<keyword evidence="3" id="KW-1185">Reference proteome</keyword>
<organism evidence="2 3">
    <name type="scientific">Actinomadura livida</name>
    <dbReference type="NCBI Taxonomy" id="79909"/>
    <lineage>
        <taxon>Bacteria</taxon>
        <taxon>Bacillati</taxon>
        <taxon>Actinomycetota</taxon>
        <taxon>Actinomycetes</taxon>
        <taxon>Streptosporangiales</taxon>
        <taxon>Thermomonosporaceae</taxon>
        <taxon>Actinomadura</taxon>
    </lineage>
</organism>
<sequence length="81" mass="8361">MAPMGHASTPAALINQHASQDRDRVIAAALGDALAKDCERGRGSPRRPSGGPETADKVPPQGTRDQSSADPTGDKQQTVSV</sequence>
<evidence type="ECO:0000256" key="1">
    <source>
        <dbReference type="SAM" id="MobiDB-lite"/>
    </source>
</evidence>
<proteinExistence type="predicted"/>
<feature type="region of interest" description="Disordered" evidence="1">
    <location>
        <begin position="36"/>
        <end position="81"/>
    </location>
</feature>
<evidence type="ECO:0000313" key="2">
    <source>
        <dbReference type="EMBL" id="GAA0561586.1"/>
    </source>
</evidence>